<accession>A0ABV6RN65</accession>
<organism evidence="2 3">
    <name type="scientific">Lysobacter korlensis</name>
    <dbReference type="NCBI Taxonomy" id="553636"/>
    <lineage>
        <taxon>Bacteria</taxon>
        <taxon>Pseudomonadati</taxon>
        <taxon>Pseudomonadota</taxon>
        <taxon>Gammaproteobacteria</taxon>
        <taxon>Lysobacterales</taxon>
        <taxon>Lysobacteraceae</taxon>
        <taxon>Lysobacter</taxon>
    </lineage>
</organism>
<evidence type="ECO:0008006" key="4">
    <source>
        <dbReference type="Google" id="ProtNLM"/>
    </source>
</evidence>
<reference evidence="2 3" key="1">
    <citation type="submission" date="2024-09" db="EMBL/GenBank/DDBJ databases">
        <authorList>
            <person name="Sun Q."/>
            <person name="Mori K."/>
        </authorList>
    </citation>
    <scope>NUCLEOTIDE SEQUENCE [LARGE SCALE GENOMIC DNA]</scope>
    <source>
        <strain evidence="2 3">KCTC 23076</strain>
    </source>
</reference>
<gene>
    <name evidence="2" type="ORF">ACFFGH_11320</name>
</gene>
<dbReference type="RefSeq" id="WP_386668272.1">
    <property type="nucleotide sequence ID" value="NZ_JBHLTG010000002.1"/>
</dbReference>
<sequence>MPRPARPSPAELSPEPWPARPSDDPVAEVARRLVLNVEREIGGRSVRSVAESAQVDHTTLLGLLRGRSWPDLVTIARLERGLEADLWPGLPKRD</sequence>
<evidence type="ECO:0000313" key="3">
    <source>
        <dbReference type="Proteomes" id="UP001589896"/>
    </source>
</evidence>
<keyword evidence="3" id="KW-1185">Reference proteome</keyword>
<name>A0ABV6RN65_9GAMM</name>
<feature type="region of interest" description="Disordered" evidence="1">
    <location>
        <begin position="1"/>
        <end position="25"/>
    </location>
</feature>
<dbReference type="InterPro" id="IPR010982">
    <property type="entry name" value="Lambda_DNA-bd_dom_sf"/>
</dbReference>
<evidence type="ECO:0000313" key="2">
    <source>
        <dbReference type="EMBL" id="MFC0678427.1"/>
    </source>
</evidence>
<dbReference type="SUPFAM" id="SSF47413">
    <property type="entry name" value="lambda repressor-like DNA-binding domains"/>
    <property type="match status" value="1"/>
</dbReference>
<dbReference type="EMBL" id="JBHLTG010000002">
    <property type="protein sequence ID" value="MFC0678427.1"/>
    <property type="molecule type" value="Genomic_DNA"/>
</dbReference>
<proteinExistence type="predicted"/>
<dbReference type="Proteomes" id="UP001589896">
    <property type="component" value="Unassembled WGS sequence"/>
</dbReference>
<protein>
    <recommendedName>
        <fullName evidence="4">HTH cro/C1-type domain-containing protein</fullName>
    </recommendedName>
</protein>
<evidence type="ECO:0000256" key="1">
    <source>
        <dbReference type="SAM" id="MobiDB-lite"/>
    </source>
</evidence>
<comment type="caution">
    <text evidence="2">The sequence shown here is derived from an EMBL/GenBank/DDBJ whole genome shotgun (WGS) entry which is preliminary data.</text>
</comment>